<reference evidence="4 5" key="1">
    <citation type="journal article" date="2016" name="Mol. Biol. Evol.">
        <title>Comparative Genomics of Early-Diverging Mushroom-Forming Fungi Provides Insights into the Origins of Lignocellulose Decay Capabilities.</title>
        <authorList>
            <person name="Nagy L.G."/>
            <person name="Riley R."/>
            <person name="Tritt A."/>
            <person name="Adam C."/>
            <person name="Daum C."/>
            <person name="Floudas D."/>
            <person name="Sun H."/>
            <person name="Yadav J.S."/>
            <person name="Pangilinan J."/>
            <person name="Larsson K.H."/>
            <person name="Matsuura K."/>
            <person name="Barry K."/>
            <person name="Labutti K."/>
            <person name="Kuo R."/>
            <person name="Ohm R.A."/>
            <person name="Bhattacharya S.S."/>
            <person name="Shirouzu T."/>
            <person name="Yoshinaga Y."/>
            <person name="Martin F.M."/>
            <person name="Grigoriev I.V."/>
            <person name="Hibbett D.S."/>
        </authorList>
    </citation>
    <scope>NUCLEOTIDE SEQUENCE [LARGE SCALE GENOMIC DNA]</scope>
    <source>
        <strain evidence="4 5">TUFC12733</strain>
    </source>
</reference>
<feature type="domain" description="NmrA-like" evidence="3">
    <location>
        <begin position="2"/>
        <end position="236"/>
    </location>
</feature>
<dbReference type="Gene3D" id="3.40.50.720">
    <property type="entry name" value="NAD(P)-binding Rossmann-like Domain"/>
    <property type="match status" value="1"/>
</dbReference>
<accession>A0A167KLP2</accession>
<evidence type="ECO:0000259" key="3">
    <source>
        <dbReference type="Pfam" id="PF05368"/>
    </source>
</evidence>
<name>A0A167KLP2_CALVF</name>
<dbReference type="Gene3D" id="3.90.25.10">
    <property type="entry name" value="UDP-galactose 4-epimerase, domain 1"/>
    <property type="match status" value="1"/>
</dbReference>
<dbReference type="AlphaFoldDB" id="A0A167KLP2"/>
<evidence type="ECO:0000313" key="4">
    <source>
        <dbReference type="EMBL" id="KZO94774.1"/>
    </source>
</evidence>
<dbReference type="OrthoDB" id="419598at2759"/>
<evidence type="ECO:0000313" key="5">
    <source>
        <dbReference type="Proteomes" id="UP000076738"/>
    </source>
</evidence>
<dbReference type="InterPro" id="IPR051164">
    <property type="entry name" value="NmrA-like_oxidored"/>
</dbReference>
<dbReference type="InterPro" id="IPR008030">
    <property type="entry name" value="NmrA-like"/>
</dbReference>
<dbReference type="PANTHER" id="PTHR42748">
    <property type="entry name" value="NITROGEN METABOLITE REPRESSION PROTEIN NMRA FAMILY MEMBER"/>
    <property type="match status" value="1"/>
</dbReference>
<protein>
    <submittedName>
        <fullName evidence="4">NAD(P)-binding protein</fullName>
    </submittedName>
</protein>
<evidence type="ECO:0000256" key="1">
    <source>
        <dbReference type="ARBA" id="ARBA00006328"/>
    </source>
</evidence>
<dbReference type="PANTHER" id="PTHR42748:SF7">
    <property type="entry name" value="NMRA LIKE REDOX SENSOR 1-RELATED"/>
    <property type="match status" value="1"/>
</dbReference>
<sequence length="254" mass="28801">MVQVAWNDKVSLTRAFQGAYAVFGVTLSFRKDNETTQGQNMVDACLADNVPLFIWSSLPSAKEESHGKWTTIRAFEEKSAVDRYIKAVGQPAVIFHTAMFTENLLEHAGGHQLVPVYPDKWEICYPMVPSNVRQPTTYVEKDVGPAVVAVINHWDDSHWRERLGKEPIPLCSYIITGKEMAETITQVTGKEVTYVTMTETVQEPIKSLFAFSAEYSYPYELPAPILLELGVKFHSFEDFVREKAVPFMKEMLKI</sequence>
<dbReference type="EMBL" id="KV417293">
    <property type="protein sequence ID" value="KZO94774.1"/>
    <property type="molecule type" value="Genomic_DNA"/>
</dbReference>
<dbReference type="GO" id="GO:0005634">
    <property type="term" value="C:nucleus"/>
    <property type="evidence" value="ECO:0007669"/>
    <property type="project" value="TreeGrafter"/>
</dbReference>
<keyword evidence="5" id="KW-1185">Reference proteome</keyword>
<evidence type="ECO:0000256" key="2">
    <source>
        <dbReference type="ARBA" id="ARBA00022857"/>
    </source>
</evidence>
<proteinExistence type="inferred from homology"/>
<dbReference type="Proteomes" id="UP000076738">
    <property type="component" value="Unassembled WGS sequence"/>
</dbReference>
<dbReference type="Pfam" id="PF05368">
    <property type="entry name" value="NmrA"/>
    <property type="match status" value="1"/>
</dbReference>
<gene>
    <name evidence="4" type="ORF">CALVIDRAFT_538878</name>
</gene>
<dbReference type="SUPFAM" id="SSF51735">
    <property type="entry name" value="NAD(P)-binding Rossmann-fold domains"/>
    <property type="match status" value="1"/>
</dbReference>
<dbReference type="InterPro" id="IPR036291">
    <property type="entry name" value="NAD(P)-bd_dom_sf"/>
</dbReference>
<organism evidence="4 5">
    <name type="scientific">Calocera viscosa (strain TUFC12733)</name>
    <dbReference type="NCBI Taxonomy" id="1330018"/>
    <lineage>
        <taxon>Eukaryota</taxon>
        <taxon>Fungi</taxon>
        <taxon>Dikarya</taxon>
        <taxon>Basidiomycota</taxon>
        <taxon>Agaricomycotina</taxon>
        <taxon>Dacrymycetes</taxon>
        <taxon>Dacrymycetales</taxon>
        <taxon>Dacrymycetaceae</taxon>
        <taxon>Calocera</taxon>
    </lineage>
</organism>
<dbReference type="STRING" id="1330018.A0A167KLP2"/>
<comment type="similarity">
    <text evidence="1">Belongs to the NmrA-type oxidoreductase family.</text>
</comment>
<keyword evidence="2" id="KW-0521">NADP</keyword>